<keyword evidence="4" id="KW-1185">Reference proteome</keyword>
<reference evidence="3 4" key="1">
    <citation type="submission" date="2019-03" db="EMBL/GenBank/DDBJ databases">
        <title>Genome sequence of Sphingomonas sp. 17J27-24.</title>
        <authorList>
            <person name="Kim M."/>
            <person name="Maeng S."/>
            <person name="Sathiyaraj S."/>
        </authorList>
    </citation>
    <scope>NUCLEOTIDE SEQUENCE [LARGE SCALE GENOMIC DNA]</scope>
    <source>
        <strain evidence="3 4">17J27-24</strain>
    </source>
</reference>
<dbReference type="SUPFAM" id="SSF53474">
    <property type="entry name" value="alpha/beta-Hydrolases"/>
    <property type="match status" value="1"/>
</dbReference>
<dbReference type="InterPro" id="IPR000073">
    <property type="entry name" value="AB_hydrolase_1"/>
</dbReference>
<dbReference type="PANTHER" id="PTHR36837:SF4">
    <property type="entry name" value="BLR0908 PROTEIN"/>
    <property type="match status" value="1"/>
</dbReference>
<gene>
    <name evidence="3" type="ORF">E2493_13515</name>
</gene>
<dbReference type="InterPro" id="IPR029058">
    <property type="entry name" value="AB_hydrolase_fold"/>
</dbReference>
<sequence length="364" mass="39092">MNRPPEPGATALAPKLSAPQHRPRPLPLFLAMLRSETAQEPARAARALEGLRRYQEARRPPLPAPKPAIASLCGATLRAYGEPPGSGDDGAAVLFVPSLINPPNILDLGAETSLLNWLAARGHRPLLLDWGWDVETRRNLSVAGHVEQILLPLIETLESPPALVGYCLGGTMALAAAARGKVRNVATIAAPWHFAAYPAPARALLASLWTQGKPLAERLGAFPMEMLQSAFWSLDPARTIAKFERFATLDPASPEAHGFVLLEDWANDGPPIGEAAARELFESFFAEDRPGSGRWDVAGRPVDPAALSCPFLNIVSTTDRIVPAASVAACGERLEIPLGHVGMVVGARGRAQLWQPLSDWLFRT</sequence>
<evidence type="ECO:0000259" key="2">
    <source>
        <dbReference type="Pfam" id="PF12697"/>
    </source>
</evidence>
<organism evidence="3 4">
    <name type="scientific">Sphingomonas parva</name>
    <dbReference type="NCBI Taxonomy" id="2555898"/>
    <lineage>
        <taxon>Bacteria</taxon>
        <taxon>Pseudomonadati</taxon>
        <taxon>Pseudomonadota</taxon>
        <taxon>Alphaproteobacteria</taxon>
        <taxon>Sphingomonadales</taxon>
        <taxon>Sphingomonadaceae</taxon>
        <taxon>Sphingomonas</taxon>
    </lineage>
</organism>
<dbReference type="AlphaFoldDB" id="A0A4Y8ZP48"/>
<name>A0A4Y8ZP48_9SPHN</name>
<dbReference type="Gene3D" id="3.40.50.1820">
    <property type="entry name" value="alpha/beta hydrolase"/>
    <property type="match status" value="1"/>
</dbReference>
<keyword evidence="3" id="KW-0378">Hydrolase</keyword>
<feature type="domain" description="AB hydrolase-1" evidence="2">
    <location>
        <begin position="114"/>
        <end position="342"/>
    </location>
</feature>
<dbReference type="EMBL" id="SPDV01000026">
    <property type="protein sequence ID" value="TFI57744.1"/>
    <property type="molecule type" value="Genomic_DNA"/>
</dbReference>
<protein>
    <submittedName>
        <fullName evidence="3">Alpha/beta hydrolase</fullName>
    </submittedName>
</protein>
<dbReference type="InterPro" id="IPR051321">
    <property type="entry name" value="PHA/PHB_synthase"/>
</dbReference>
<evidence type="ECO:0000256" key="1">
    <source>
        <dbReference type="SAM" id="MobiDB-lite"/>
    </source>
</evidence>
<dbReference type="PANTHER" id="PTHR36837">
    <property type="entry name" value="POLY(3-HYDROXYALKANOATE) POLYMERASE SUBUNIT PHAC"/>
    <property type="match status" value="1"/>
</dbReference>
<dbReference type="OrthoDB" id="9767934at2"/>
<comment type="caution">
    <text evidence="3">The sequence shown here is derived from an EMBL/GenBank/DDBJ whole genome shotgun (WGS) entry which is preliminary data.</text>
</comment>
<accession>A0A4Y8ZP48</accession>
<proteinExistence type="predicted"/>
<feature type="region of interest" description="Disordered" evidence="1">
    <location>
        <begin position="1"/>
        <end position="23"/>
    </location>
</feature>
<evidence type="ECO:0000313" key="4">
    <source>
        <dbReference type="Proteomes" id="UP000298213"/>
    </source>
</evidence>
<dbReference type="Proteomes" id="UP000298213">
    <property type="component" value="Unassembled WGS sequence"/>
</dbReference>
<evidence type="ECO:0000313" key="3">
    <source>
        <dbReference type="EMBL" id="TFI57744.1"/>
    </source>
</evidence>
<dbReference type="GO" id="GO:0016787">
    <property type="term" value="F:hydrolase activity"/>
    <property type="evidence" value="ECO:0007669"/>
    <property type="project" value="UniProtKB-KW"/>
</dbReference>
<dbReference type="Pfam" id="PF12697">
    <property type="entry name" value="Abhydrolase_6"/>
    <property type="match status" value="1"/>
</dbReference>